<organism evidence="1">
    <name type="scientific">Anguilla anguilla</name>
    <name type="common">European freshwater eel</name>
    <name type="synonym">Muraena anguilla</name>
    <dbReference type="NCBI Taxonomy" id="7936"/>
    <lineage>
        <taxon>Eukaryota</taxon>
        <taxon>Metazoa</taxon>
        <taxon>Chordata</taxon>
        <taxon>Craniata</taxon>
        <taxon>Vertebrata</taxon>
        <taxon>Euteleostomi</taxon>
        <taxon>Actinopterygii</taxon>
        <taxon>Neopterygii</taxon>
        <taxon>Teleostei</taxon>
        <taxon>Anguilliformes</taxon>
        <taxon>Anguillidae</taxon>
        <taxon>Anguilla</taxon>
    </lineage>
</organism>
<reference evidence="1" key="2">
    <citation type="journal article" date="2015" name="Fish Shellfish Immunol.">
        <title>Early steps in the European eel (Anguilla anguilla)-Vibrio vulnificus interaction in the gills: Role of the RtxA13 toxin.</title>
        <authorList>
            <person name="Callol A."/>
            <person name="Pajuelo D."/>
            <person name="Ebbesson L."/>
            <person name="Teles M."/>
            <person name="MacKenzie S."/>
            <person name="Amaro C."/>
        </authorList>
    </citation>
    <scope>NUCLEOTIDE SEQUENCE</scope>
</reference>
<proteinExistence type="predicted"/>
<reference evidence="1" key="1">
    <citation type="submission" date="2014-11" db="EMBL/GenBank/DDBJ databases">
        <authorList>
            <person name="Amaro Gonzalez C."/>
        </authorList>
    </citation>
    <scope>NUCLEOTIDE SEQUENCE</scope>
</reference>
<sequence>MRIIYIFTISFIIPACLCVLAEKRKSYQ</sequence>
<accession>A0A0E9UMH0</accession>
<evidence type="ECO:0000313" key="1">
    <source>
        <dbReference type="EMBL" id="JAH66425.1"/>
    </source>
</evidence>
<dbReference type="EMBL" id="GBXM01042152">
    <property type="protein sequence ID" value="JAH66425.1"/>
    <property type="molecule type" value="Transcribed_RNA"/>
</dbReference>
<name>A0A0E9UMH0_ANGAN</name>
<protein>
    <submittedName>
        <fullName evidence="1">Uncharacterized protein</fullName>
    </submittedName>
</protein>
<dbReference type="AlphaFoldDB" id="A0A0E9UMH0"/>